<dbReference type="AlphaFoldDB" id="A0A1I7NTZ5"/>
<gene>
    <name evidence="1" type="ORF">SAMN04488557_3503</name>
</gene>
<proteinExistence type="predicted"/>
<evidence type="ECO:0000313" key="1">
    <source>
        <dbReference type="EMBL" id="SFV38100.1"/>
    </source>
</evidence>
<dbReference type="Proteomes" id="UP000199423">
    <property type="component" value="Unassembled WGS sequence"/>
</dbReference>
<reference evidence="2" key="1">
    <citation type="submission" date="2016-10" db="EMBL/GenBank/DDBJ databases">
        <authorList>
            <person name="Varghese N."/>
            <person name="Submissions S."/>
        </authorList>
    </citation>
    <scope>NUCLEOTIDE SEQUENCE [LARGE SCALE GENOMIC DNA]</scope>
    <source>
        <strain evidence="2">DSM 1565</strain>
    </source>
</reference>
<protein>
    <submittedName>
        <fullName evidence="1">Uncharacterized protein</fullName>
    </submittedName>
</protein>
<organism evidence="1 2">
    <name type="scientific">Hyphomicrobium facile</name>
    <dbReference type="NCBI Taxonomy" id="51670"/>
    <lineage>
        <taxon>Bacteria</taxon>
        <taxon>Pseudomonadati</taxon>
        <taxon>Pseudomonadota</taxon>
        <taxon>Alphaproteobacteria</taxon>
        <taxon>Hyphomicrobiales</taxon>
        <taxon>Hyphomicrobiaceae</taxon>
        <taxon>Hyphomicrobium</taxon>
    </lineage>
</organism>
<name>A0A1I7NTZ5_9HYPH</name>
<dbReference type="EMBL" id="FPCH01000003">
    <property type="protein sequence ID" value="SFV38100.1"/>
    <property type="molecule type" value="Genomic_DNA"/>
</dbReference>
<keyword evidence="2" id="KW-1185">Reference proteome</keyword>
<dbReference type="STRING" id="51670.SAMN04488557_3503"/>
<evidence type="ECO:0000313" key="2">
    <source>
        <dbReference type="Proteomes" id="UP000199423"/>
    </source>
</evidence>
<accession>A0A1I7NTZ5</accession>
<sequence>MSTSELRPWVSFEPGCLQFPDAEWTPPDGQVVGPNGGNIGDIWDGQKYLGPPSQMRKRDLKFRSHNVPHKSLRLLSRARLPGVADAERRKPIGPLVIVPFPIIWVRTRWF</sequence>